<dbReference type="InterPro" id="IPR003785">
    <property type="entry name" value="Creatininase/forma_Hydrolase"/>
</dbReference>
<evidence type="ECO:0000256" key="3">
    <source>
        <dbReference type="ARBA" id="ARBA00022801"/>
    </source>
</evidence>
<evidence type="ECO:0000313" key="7">
    <source>
        <dbReference type="EMBL" id="TFD54083.1"/>
    </source>
</evidence>
<dbReference type="PANTHER" id="PTHR35005">
    <property type="entry name" value="3-DEHYDRO-SCYLLO-INOSOSE HYDROLASE"/>
    <property type="match status" value="1"/>
</dbReference>
<keyword evidence="2" id="KW-0479">Metal-binding</keyword>
<keyword evidence="4" id="KW-0862">Zinc</keyword>
<reference evidence="7 8" key="1">
    <citation type="submission" date="2019-03" db="EMBL/GenBank/DDBJ databases">
        <title>Genomics of glacier-inhabiting Cryobacterium strains.</title>
        <authorList>
            <person name="Liu Q."/>
            <person name="Xin Y.-H."/>
        </authorList>
    </citation>
    <scope>NUCLEOTIDE SEQUENCE [LARGE SCALE GENOMIC DNA]</scope>
    <source>
        <strain evidence="7 8">Hh14</strain>
    </source>
</reference>
<gene>
    <name evidence="7" type="ORF">E3T55_05000</name>
</gene>
<dbReference type="Pfam" id="PF02633">
    <property type="entry name" value="Creatininase"/>
    <property type="match status" value="1"/>
</dbReference>
<dbReference type="Gene3D" id="3.40.50.10310">
    <property type="entry name" value="Creatininase"/>
    <property type="match status" value="1"/>
</dbReference>
<protein>
    <submittedName>
        <fullName evidence="7">Creatinase</fullName>
    </submittedName>
</protein>
<keyword evidence="3" id="KW-0378">Hydrolase</keyword>
<evidence type="ECO:0000256" key="6">
    <source>
        <dbReference type="SAM" id="MobiDB-lite"/>
    </source>
</evidence>
<sequence length="248" mass="26520">MRAEYLSPAELDSALAATAVAYLPLGTLEFHSSHLPIGLDALTAHGLCVASARHNGGIVLPPLYQGTGGGHAEYPWTIMMHSAAGIRSHLEQTLQRLEALGVRLAVLFTGHFADEQLTMIDTIAADWAVAGSDRGTHTMRVFATAVNRCGTAPIAPDHAGVFETTLLHALWPQLVHVDRLPALSEHAAIDPGDNDQGPQRHDPEHPLWGIFGPDPRDLDLSASAALLDALVAWLGGEVTARTADFDYR</sequence>
<dbReference type="GO" id="GO:0046872">
    <property type="term" value="F:metal ion binding"/>
    <property type="evidence" value="ECO:0007669"/>
    <property type="project" value="UniProtKB-KW"/>
</dbReference>
<evidence type="ECO:0000256" key="2">
    <source>
        <dbReference type="ARBA" id="ARBA00022723"/>
    </source>
</evidence>
<dbReference type="EMBL" id="SOHE01000018">
    <property type="protein sequence ID" value="TFD54083.1"/>
    <property type="molecule type" value="Genomic_DNA"/>
</dbReference>
<dbReference type="GO" id="GO:0016811">
    <property type="term" value="F:hydrolase activity, acting on carbon-nitrogen (but not peptide) bonds, in linear amides"/>
    <property type="evidence" value="ECO:0007669"/>
    <property type="project" value="TreeGrafter"/>
</dbReference>
<evidence type="ECO:0000256" key="4">
    <source>
        <dbReference type="ARBA" id="ARBA00022833"/>
    </source>
</evidence>
<organism evidence="7 8">
    <name type="scientific">Cryobacterium frigoriphilum</name>
    <dbReference type="NCBI Taxonomy" id="1259150"/>
    <lineage>
        <taxon>Bacteria</taxon>
        <taxon>Bacillati</taxon>
        <taxon>Actinomycetota</taxon>
        <taxon>Actinomycetes</taxon>
        <taxon>Micrococcales</taxon>
        <taxon>Microbacteriaceae</taxon>
        <taxon>Cryobacterium</taxon>
    </lineage>
</organism>
<dbReference type="GO" id="GO:0009231">
    <property type="term" value="P:riboflavin biosynthetic process"/>
    <property type="evidence" value="ECO:0007669"/>
    <property type="project" value="TreeGrafter"/>
</dbReference>
<evidence type="ECO:0000256" key="1">
    <source>
        <dbReference type="ARBA" id="ARBA00001947"/>
    </source>
</evidence>
<comment type="cofactor">
    <cofactor evidence="1">
        <name>Zn(2+)</name>
        <dbReference type="ChEBI" id="CHEBI:29105"/>
    </cofactor>
</comment>
<dbReference type="AlphaFoldDB" id="A0A4V3IRX2"/>
<name>A0A4V3IRX2_9MICO</name>
<comment type="similarity">
    <text evidence="5">Belongs to the creatininase superfamily.</text>
</comment>
<dbReference type="SUPFAM" id="SSF102215">
    <property type="entry name" value="Creatininase"/>
    <property type="match status" value="1"/>
</dbReference>
<dbReference type="Proteomes" id="UP000297447">
    <property type="component" value="Unassembled WGS sequence"/>
</dbReference>
<evidence type="ECO:0000313" key="8">
    <source>
        <dbReference type="Proteomes" id="UP000297447"/>
    </source>
</evidence>
<dbReference type="PANTHER" id="PTHR35005:SF1">
    <property type="entry name" value="2-AMINO-5-FORMYLAMINO-6-RIBOSYLAMINOPYRIMIDIN-4(3H)-ONE 5'-MONOPHOSPHATE DEFORMYLASE"/>
    <property type="match status" value="1"/>
</dbReference>
<keyword evidence="8" id="KW-1185">Reference proteome</keyword>
<comment type="caution">
    <text evidence="7">The sequence shown here is derived from an EMBL/GenBank/DDBJ whole genome shotgun (WGS) entry which is preliminary data.</text>
</comment>
<evidence type="ECO:0000256" key="5">
    <source>
        <dbReference type="ARBA" id="ARBA00024029"/>
    </source>
</evidence>
<dbReference type="OrthoDB" id="9801445at2"/>
<proteinExistence type="inferred from homology"/>
<dbReference type="InterPro" id="IPR024087">
    <property type="entry name" value="Creatininase-like_sf"/>
</dbReference>
<accession>A0A4V3IRX2</accession>
<feature type="region of interest" description="Disordered" evidence="6">
    <location>
        <begin position="187"/>
        <end position="208"/>
    </location>
</feature>